<dbReference type="InterPro" id="IPR011545">
    <property type="entry name" value="DEAD/DEAH_box_helicase_dom"/>
</dbReference>
<feature type="domain" description="DEAD-box RNA helicase Q" evidence="15">
    <location>
        <begin position="42"/>
        <end position="70"/>
    </location>
</feature>
<evidence type="ECO:0000259" key="14">
    <source>
        <dbReference type="PROSITE" id="PS51194"/>
    </source>
</evidence>
<evidence type="ECO:0000256" key="2">
    <source>
        <dbReference type="ARBA" id="ARBA00022517"/>
    </source>
</evidence>
<evidence type="ECO:0000256" key="9">
    <source>
        <dbReference type="PROSITE-ProRule" id="PRU00552"/>
    </source>
</evidence>
<dbReference type="PROSITE" id="PS51194">
    <property type="entry name" value="HELICASE_CTER"/>
    <property type="match status" value="1"/>
</dbReference>
<evidence type="ECO:0000313" key="17">
    <source>
        <dbReference type="Proteomes" id="UP000789342"/>
    </source>
</evidence>
<keyword evidence="2" id="KW-0690">Ribosome biogenesis</keyword>
<feature type="compositionally biased region" description="Basic and acidic residues" evidence="12">
    <location>
        <begin position="583"/>
        <end position="594"/>
    </location>
</feature>
<protein>
    <recommendedName>
        <fullName evidence="11">ATP-dependent RNA helicase</fullName>
        <ecNumber evidence="11">3.6.4.13</ecNumber>
    </recommendedName>
</protein>
<evidence type="ECO:0000256" key="3">
    <source>
        <dbReference type="ARBA" id="ARBA00022552"/>
    </source>
</evidence>
<dbReference type="CDD" id="cd17941">
    <property type="entry name" value="DEADc_DDX10"/>
    <property type="match status" value="1"/>
</dbReference>
<evidence type="ECO:0000256" key="6">
    <source>
        <dbReference type="ARBA" id="ARBA00022806"/>
    </source>
</evidence>
<evidence type="ECO:0000259" key="15">
    <source>
        <dbReference type="PROSITE" id="PS51195"/>
    </source>
</evidence>
<dbReference type="PROSITE" id="PS51192">
    <property type="entry name" value="HELICASE_ATP_BIND_1"/>
    <property type="match status" value="1"/>
</dbReference>
<evidence type="ECO:0000313" key="16">
    <source>
        <dbReference type="EMBL" id="CAG8497469.1"/>
    </source>
</evidence>
<dbReference type="InterPro" id="IPR027417">
    <property type="entry name" value="P-loop_NTPase"/>
</dbReference>
<dbReference type="GO" id="GO:0003724">
    <property type="term" value="F:RNA helicase activity"/>
    <property type="evidence" value="ECO:0007669"/>
    <property type="project" value="UniProtKB-EC"/>
</dbReference>
<gene>
    <name evidence="16" type="ORF">AMORRO_LOCUS3085</name>
</gene>
<keyword evidence="8 11" id="KW-0694">RNA-binding</keyword>
<dbReference type="GO" id="GO:0016787">
    <property type="term" value="F:hydrolase activity"/>
    <property type="evidence" value="ECO:0007669"/>
    <property type="project" value="UniProtKB-KW"/>
</dbReference>
<dbReference type="InterPro" id="IPR025313">
    <property type="entry name" value="SPB4-like_CTE"/>
</dbReference>
<feature type="compositionally biased region" description="Basic and acidic residues" evidence="12">
    <location>
        <begin position="496"/>
        <end position="514"/>
    </location>
</feature>
<feature type="compositionally biased region" description="Basic and acidic residues" evidence="12">
    <location>
        <begin position="684"/>
        <end position="693"/>
    </location>
</feature>
<comment type="caution">
    <text evidence="16">The sequence shown here is derived from an EMBL/GenBank/DDBJ whole genome shotgun (WGS) entry which is preliminary data.</text>
</comment>
<sequence length="781" mass="89051">MPLQHKKSHRSKNRKIKLELNRKELNELETRCKSLVIDSDFERFDELPLSKLTLEGLQKSNYVEMTEIQRKALPLALNGGDVLGAAKTGSGKTLAFLIPLIETLYRREWSQMDGLGGLVIAPTRELAVQIFEVLRKIGRRHSLSAGLVIGGKDLQVEQERINRMNILICTPGRLLQHMDQTASFNCDNLQVLVLDEADRILDMGFEKTVNAIIDNLPKERQTLLFSATQTNSVKDLARLSLRDPHYVSVHEESEHSTPSGLSQHYLICELPEKLDILFSFIKSHLKVKGLVFFSSCNQVRFVFETFCKMQPGVVLHRLHGKQKQSKRVEIFNKFSAARHAYLFATDIAARGLDFPAVDWVIQVDAPEDADTYIHRVGRTARYEASGHALLFLLPSEEKGMKEAFKKKKVPIEQIKVKTSKTMSIQKQLQSLCFKDPEIKYLGQKAFISYMRSVYLQSDKSIFKVDELPADEFSASLGLPGAPKIKFVKKSQAKNAVRDKPEKNLEVYQNEEDKFSSGSGDDSENEGKSETSKPKTKLEKIFHRKNMSVLADHYKKLVDHEGDKTTNDEDEFITLKRVDHDLPEDLENMNHENLSKRKLSKVTSKKHAIKNVPRGKKLVFDEEGNPHQIYEFQDEKAFRAAGSVLDQKNAFLDKELRVMKEVDRFDKVTAKEKLREKKLKTKARLKAELEDMGPKARLASPVSGDEELDRSDIEDSSEYESGDDDFEQDLQNKRRFSPAISEHDESSEDNISVGKKRKIIEIDEPLTLEDQEALALQLLRGK</sequence>
<evidence type="ECO:0000256" key="11">
    <source>
        <dbReference type="RuleBase" id="RU365068"/>
    </source>
</evidence>
<dbReference type="GO" id="GO:0005524">
    <property type="term" value="F:ATP binding"/>
    <property type="evidence" value="ECO:0007669"/>
    <property type="project" value="UniProtKB-UniRule"/>
</dbReference>
<evidence type="ECO:0000256" key="1">
    <source>
        <dbReference type="ARBA" id="ARBA00004604"/>
    </source>
</evidence>
<dbReference type="Pfam" id="PF13959">
    <property type="entry name" value="CTE_SPB4"/>
    <property type="match status" value="1"/>
</dbReference>
<comment type="domain">
    <text evidence="11">The Q motif is unique to and characteristic of the DEAD box family of RNA helicases and controls ATP binding and hydrolysis.</text>
</comment>
<dbReference type="GO" id="GO:0003723">
    <property type="term" value="F:RNA binding"/>
    <property type="evidence" value="ECO:0007669"/>
    <property type="project" value="UniProtKB-UniRule"/>
</dbReference>
<comment type="similarity">
    <text evidence="10">Belongs to the DEAD box helicase family.</text>
</comment>
<feature type="region of interest" description="Disordered" evidence="12">
    <location>
        <begin position="496"/>
        <end position="537"/>
    </location>
</feature>
<dbReference type="PANTHER" id="PTHR24031">
    <property type="entry name" value="RNA HELICASE"/>
    <property type="match status" value="1"/>
</dbReference>
<dbReference type="CDD" id="cd18787">
    <property type="entry name" value="SF2_C_DEAD"/>
    <property type="match status" value="1"/>
</dbReference>
<evidence type="ECO:0000256" key="12">
    <source>
        <dbReference type="SAM" id="MobiDB-lite"/>
    </source>
</evidence>
<dbReference type="OrthoDB" id="10259640at2759"/>
<feature type="domain" description="Helicase C-terminal" evidence="14">
    <location>
        <begin position="273"/>
        <end position="422"/>
    </location>
</feature>
<keyword evidence="17" id="KW-1185">Reference proteome</keyword>
<dbReference type="InterPro" id="IPR014014">
    <property type="entry name" value="RNA_helicase_DEAD_Q_motif"/>
</dbReference>
<proteinExistence type="inferred from homology"/>
<keyword evidence="6 10" id="KW-0347">Helicase</keyword>
<dbReference type="SMART" id="SM01178">
    <property type="entry name" value="DUF4217"/>
    <property type="match status" value="1"/>
</dbReference>
<keyword evidence="5 10" id="KW-0378">Hydrolase</keyword>
<dbReference type="PROSITE" id="PS51195">
    <property type="entry name" value="Q_MOTIF"/>
    <property type="match status" value="1"/>
</dbReference>
<evidence type="ECO:0000256" key="8">
    <source>
        <dbReference type="ARBA" id="ARBA00022884"/>
    </source>
</evidence>
<comment type="subcellular location">
    <subcellularLocation>
        <location evidence="1">Nucleus</location>
        <location evidence="1">Nucleolus</location>
    </subcellularLocation>
</comment>
<keyword evidence="7 10" id="KW-0067">ATP-binding</keyword>
<dbReference type="Pfam" id="PF00271">
    <property type="entry name" value="Helicase_C"/>
    <property type="match status" value="1"/>
</dbReference>
<dbReference type="GO" id="GO:0006364">
    <property type="term" value="P:rRNA processing"/>
    <property type="evidence" value="ECO:0007669"/>
    <property type="project" value="UniProtKB-KW"/>
</dbReference>
<feature type="short sequence motif" description="Q motif" evidence="9">
    <location>
        <begin position="42"/>
        <end position="70"/>
    </location>
</feature>
<dbReference type="Proteomes" id="UP000789342">
    <property type="component" value="Unassembled WGS sequence"/>
</dbReference>
<dbReference type="GO" id="GO:0005730">
    <property type="term" value="C:nucleolus"/>
    <property type="evidence" value="ECO:0007669"/>
    <property type="project" value="UniProtKB-SubCell"/>
</dbReference>
<organism evidence="16 17">
    <name type="scientific">Acaulospora morrowiae</name>
    <dbReference type="NCBI Taxonomy" id="94023"/>
    <lineage>
        <taxon>Eukaryota</taxon>
        <taxon>Fungi</taxon>
        <taxon>Fungi incertae sedis</taxon>
        <taxon>Mucoromycota</taxon>
        <taxon>Glomeromycotina</taxon>
        <taxon>Glomeromycetes</taxon>
        <taxon>Diversisporales</taxon>
        <taxon>Acaulosporaceae</taxon>
        <taxon>Acaulospora</taxon>
    </lineage>
</organism>
<name>A0A9N8ZJ91_9GLOM</name>
<dbReference type="EC" id="3.6.4.13" evidence="11"/>
<feature type="region of interest" description="Disordered" evidence="12">
    <location>
        <begin position="583"/>
        <end position="607"/>
    </location>
</feature>
<dbReference type="SMART" id="SM00487">
    <property type="entry name" value="DEXDc"/>
    <property type="match status" value="1"/>
</dbReference>
<dbReference type="Pfam" id="PF00270">
    <property type="entry name" value="DEAD"/>
    <property type="match status" value="1"/>
</dbReference>
<dbReference type="Gene3D" id="3.40.50.300">
    <property type="entry name" value="P-loop containing nucleotide triphosphate hydrolases"/>
    <property type="match status" value="2"/>
</dbReference>
<evidence type="ECO:0000256" key="7">
    <source>
        <dbReference type="ARBA" id="ARBA00022840"/>
    </source>
</evidence>
<dbReference type="AlphaFoldDB" id="A0A9N8ZJ91"/>
<evidence type="ECO:0000256" key="5">
    <source>
        <dbReference type="ARBA" id="ARBA00022801"/>
    </source>
</evidence>
<dbReference type="InterPro" id="IPR001650">
    <property type="entry name" value="Helicase_C-like"/>
</dbReference>
<feature type="compositionally biased region" description="Basic and acidic residues" evidence="12">
    <location>
        <begin position="524"/>
        <end position="537"/>
    </location>
</feature>
<evidence type="ECO:0000256" key="4">
    <source>
        <dbReference type="ARBA" id="ARBA00022741"/>
    </source>
</evidence>
<feature type="region of interest" description="Disordered" evidence="12">
    <location>
        <begin position="681"/>
        <end position="755"/>
    </location>
</feature>
<feature type="domain" description="Helicase ATP-binding" evidence="13">
    <location>
        <begin position="73"/>
        <end position="247"/>
    </location>
</feature>
<feature type="compositionally biased region" description="Basic residues" evidence="12">
    <location>
        <begin position="595"/>
        <end position="607"/>
    </location>
</feature>
<accession>A0A9N8ZJ91</accession>
<evidence type="ECO:0000256" key="10">
    <source>
        <dbReference type="RuleBase" id="RU000492"/>
    </source>
</evidence>
<feature type="compositionally biased region" description="Acidic residues" evidence="12">
    <location>
        <begin position="703"/>
        <end position="727"/>
    </location>
</feature>
<dbReference type="InterPro" id="IPR014001">
    <property type="entry name" value="Helicase_ATP-bd"/>
</dbReference>
<dbReference type="EMBL" id="CAJVPV010001440">
    <property type="protein sequence ID" value="CAG8497469.1"/>
    <property type="molecule type" value="Genomic_DNA"/>
</dbReference>
<dbReference type="SMART" id="SM00490">
    <property type="entry name" value="HELICc"/>
    <property type="match status" value="1"/>
</dbReference>
<dbReference type="PROSITE" id="PS00039">
    <property type="entry name" value="DEAD_ATP_HELICASE"/>
    <property type="match status" value="1"/>
</dbReference>
<keyword evidence="3" id="KW-0698">rRNA processing</keyword>
<dbReference type="InterPro" id="IPR000629">
    <property type="entry name" value="RNA-helicase_DEAD-box_CS"/>
</dbReference>
<evidence type="ECO:0000259" key="13">
    <source>
        <dbReference type="PROSITE" id="PS51192"/>
    </source>
</evidence>
<comment type="catalytic activity">
    <reaction evidence="11">
        <text>ATP + H2O = ADP + phosphate + H(+)</text>
        <dbReference type="Rhea" id="RHEA:13065"/>
        <dbReference type="ChEBI" id="CHEBI:15377"/>
        <dbReference type="ChEBI" id="CHEBI:15378"/>
        <dbReference type="ChEBI" id="CHEBI:30616"/>
        <dbReference type="ChEBI" id="CHEBI:43474"/>
        <dbReference type="ChEBI" id="CHEBI:456216"/>
        <dbReference type="EC" id="3.6.4.13"/>
    </reaction>
</comment>
<keyword evidence="4 10" id="KW-0547">Nucleotide-binding</keyword>
<reference evidence="16" key="1">
    <citation type="submission" date="2021-06" db="EMBL/GenBank/DDBJ databases">
        <authorList>
            <person name="Kallberg Y."/>
            <person name="Tangrot J."/>
            <person name="Rosling A."/>
        </authorList>
    </citation>
    <scope>NUCLEOTIDE SEQUENCE</scope>
    <source>
        <strain evidence="16">CL551</strain>
    </source>
</reference>
<dbReference type="SUPFAM" id="SSF52540">
    <property type="entry name" value="P-loop containing nucleoside triphosphate hydrolases"/>
    <property type="match status" value="2"/>
</dbReference>
<comment type="function">
    <text evidence="11">RNA helicase.</text>
</comment>